<gene>
    <name evidence="2" type="ORF">ABA45_08620</name>
</gene>
<dbReference type="PATRIC" id="fig|330734.3.peg.1810"/>
<dbReference type="Gene3D" id="3.40.50.10610">
    <property type="entry name" value="ABC-type transport auxiliary lipoprotein component"/>
    <property type="match status" value="1"/>
</dbReference>
<evidence type="ECO:0000259" key="1">
    <source>
        <dbReference type="Pfam" id="PF03886"/>
    </source>
</evidence>
<dbReference type="InterPro" id="IPR005586">
    <property type="entry name" value="ABC_trans_aux"/>
</dbReference>
<feature type="domain" description="ABC-type transport auxiliary lipoprotein component" evidence="1">
    <location>
        <begin position="37"/>
        <end position="194"/>
    </location>
</feature>
<dbReference type="Pfam" id="PF03886">
    <property type="entry name" value="ABC_trans_aux"/>
    <property type="match status" value="1"/>
</dbReference>
<protein>
    <recommendedName>
        <fullName evidence="1">ABC-type transport auxiliary lipoprotein component domain-containing protein</fullName>
    </recommendedName>
</protein>
<accession>A0A0H4I450</accession>
<sequence length="212" mass="23134">MIRYSKSFVPGTLCALVMTGCTIFPVPETPRVMDFAPAPLTLNRAGDQQPFSLRVDTPVASEPINSTRILAKPEATEFRIYGGVRWRDTAPVVMRDTMTAALRKSQGFKRVITDASPAEADLTMVTELLAFQSQPGSDHSDVVIQLYSEIMVNRSRRTACSQLFDIKTSAASNRLDDVIIAFDVAGQRLMSQLALWASACDGLSADSKAEGQ</sequence>
<evidence type="ECO:0000313" key="3">
    <source>
        <dbReference type="Proteomes" id="UP000036406"/>
    </source>
</evidence>
<proteinExistence type="predicted"/>
<evidence type="ECO:0000313" key="2">
    <source>
        <dbReference type="EMBL" id="AKO52475.1"/>
    </source>
</evidence>
<name>A0A0H4I450_9GAMM</name>
<dbReference type="AlphaFoldDB" id="A0A0H4I450"/>
<dbReference type="RefSeq" id="WP_048385363.1">
    <property type="nucleotide sequence ID" value="NZ_CP011494.1"/>
</dbReference>
<dbReference type="Proteomes" id="UP000036406">
    <property type="component" value="Chromosome"/>
</dbReference>
<keyword evidence="3" id="KW-1185">Reference proteome</keyword>
<dbReference type="KEGG" id="mpq:ABA45_08620"/>
<dbReference type="PROSITE" id="PS51257">
    <property type="entry name" value="PROKAR_LIPOPROTEIN"/>
    <property type="match status" value="1"/>
</dbReference>
<organism evidence="2 3">
    <name type="scientific">Marinobacter psychrophilus</name>
    <dbReference type="NCBI Taxonomy" id="330734"/>
    <lineage>
        <taxon>Bacteria</taxon>
        <taxon>Pseudomonadati</taxon>
        <taxon>Pseudomonadota</taxon>
        <taxon>Gammaproteobacteria</taxon>
        <taxon>Pseudomonadales</taxon>
        <taxon>Marinobacteraceae</taxon>
        <taxon>Marinobacter</taxon>
    </lineage>
</organism>
<dbReference type="SUPFAM" id="SSF159594">
    <property type="entry name" value="XCC0632-like"/>
    <property type="match status" value="1"/>
</dbReference>
<dbReference type="STRING" id="330734.ABA45_08620"/>
<reference evidence="2 3" key="1">
    <citation type="submission" date="2015-05" db="EMBL/GenBank/DDBJ databases">
        <title>Complete genome of Marinobacter psychrophilus strain 20041T isolated from sea-ice of the Canadian Basin.</title>
        <authorList>
            <person name="Song L."/>
            <person name="Ren L."/>
            <person name="Yu Y."/>
            <person name="Wang X."/>
        </authorList>
    </citation>
    <scope>NUCLEOTIDE SEQUENCE [LARGE SCALE GENOMIC DNA]</scope>
    <source>
        <strain evidence="2 3">20041</strain>
    </source>
</reference>
<dbReference type="EMBL" id="CP011494">
    <property type="protein sequence ID" value="AKO52475.1"/>
    <property type="molecule type" value="Genomic_DNA"/>
</dbReference>